<accession>A0AAD4CL32</accession>
<sequence length="449" mass="48799">MDEIKAYGTGLEVIDAVKPSMAATLGVYRAPETRCIRPHKSRTLLAPVSCFNKRPLRSEADFHDRAEGVAPLILSKGWLLLWVSLVEEIAILLSFVGILDRVGSGVSDFRSCCKNRQAVVSLRQYILLPRQSSQARGTHRLQGINSQVQLEPTGGMLCVTTFHGLFHIGPVIDCARGEKEEDYFQRALATPFTRLIAPHLGLKGLRKHYLMIVAGSAPAAAISDPPSGVQDILCHRPGPHLAKKSPIRLAKTPSARLRRATKAGQDNSAPRLSGFFPSKSRSIPSASTAFKLANNLLLPTGHPGSYTQISITMKFINILSYTVLLAATGLAAPTPDDGNVFDALNDVIQNTCAEPRDASSNPNCWGDSYHECVSLQDQAVCVAQCWEQPPGECSTGCTTQVQKDCDLYCSTMTNCDECKGVYERQGYDEENQEELCGPDGANFCGCVPF</sequence>
<dbReference type="EMBL" id="VCAU01000046">
    <property type="protein sequence ID" value="KAF9888530.1"/>
    <property type="molecule type" value="Genomic_DNA"/>
</dbReference>
<reference evidence="1" key="1">
    <citation type="journal article" date="2019" name="Beilstein J. Org. Chem.">
        <title>Nanangenines: drimane sesquiterpenoids as the dominant metabolite cohort of a novel Australian fungus, Aspergillus nanangensis.</title>
        <authorList>
            <person name="Lacey H.J."/>
            <person name="Gilchrist C.L.M."/>
            <person name="Crombie A."/>
            <person name="Kalaitzis J.A."/>
            <person name="Vuong D."/>
            <person name="Rutledge P.J."/>
            <person name="Turner P."/>
            <person name="Pitt J.I."/>
            <person name="Lacey E."/>
            <person name="Chooi Y.H."/>
            <person name="Piggott A.M."/>
        </authorList>
    </citation>
    <scope>NUCLEOTIDE SEQUENCE</scope>
    <source>
        <strain evidence="1">MST-FP2251</strain>
    </source>
</reference>
<dbReference type="AlphaFoldDB" id="A0AAD4CL32"/>
<dbReference type="Proteomes" id="UP001194746">
    <property type="component" value="Unassembled WGS sequence"/>
</dbReference>
<proteinExistence type="predicted"/>
<name>A0AAD4CL32_ASPNN</name>
<gene>
    <name evidence="1" type="ORF">FE257_008637</name>
</gene>
<comment type="caution">
    <text evidence="1">The sequence shown here is derived from an EMBL/GenBank/DDBJ whole genome shotgun (WGS) entry which is preliminary data.</text>
</comment>
<evidence type="ECO:0000313" key="1">
    <source>
        <dbReference type="EMBL" id="KAF9888530.1"/>
    </source>
</evidence>
<protein>
    <submittedName>
        <fullName evidence="1">Uncharacterized protein</fullName>
    </submittedName>
</protein>
<organism evidence="1 2">
    <name type="scientific">Aspergillus nanangensis</name>
    <dbReference type="NCBI Taxonomy" id="2582783"/>
    <lineage>
        <taxon>Eukaryota</taxon>
        <taxon>Fungi</taxon>
        <taxon>Dikarya</taxon>
        <taxon>Ascomycota</taxon>
        <taxon>Pezizomycotina</taxon>
        <taxon>Eurotiomycetes</taxon>
        <taxon>Eurotiomycetidae</taxon>
        <taxon>Eurotiales</taxon>
        <taxon>Aspergillaceae</taxon>
        <taxon>Aspergillus</taxon>
        <taxon>Aspergillus subgen. Circumdati</taxon>
    </lineage>
</organism>
<evidence type="ECO:0000313" key="2">
    <source>
        <dbReference type="Proteomes" id="UP001194746"/>
    </source>
</evidence>
<reference evidence="1" key="2">
    <citation type="submission" date="2020-02" db="EMBL/GenBank/DDBJ databases">
        <authorList>
            <person name="Gilchrist C.L.M."/>
            <person name="Chooi Y.-H."/>
        </authorList>
    </citation>
    <scope>NUCLEOTIDE SEQUENCE</scope>
    <source>
        <strain evidence="1">MST-FP2251</strain>
    </source>
</reference>
<keyword evidence="2" id="KW-1185">Reference proteome</keyword>